<reference evidence="1" key="1">
    <citation type="submission" date="2022-01" db="EMBL/GenBank/DDBJ databases">
        <authorList>
            <person name="Criscuolo A."/>
        </authorList>
    </citation>
    <scope>NUCLEOTIDE SEQUENCE</scope>
    <source>
        <strain evidence="1">CIP111893</strain>
    </source>
</reference>
<organism evidence="1 2">
    <name type="scientific">Paenibacillus plantiphilus</name>
    <dbReference type="NCBI Taxonomy" id="2905650"/>
    <lineage>
        <taxon>Bacteria</taxon>
        <taxon>Bacillati</taxon>
        <taxon>Bacillota</taxon>
        <taxon>Bacilli</taxon>
        <taxon>Bacillales</taxon>
        <taxon>Paenibacillaceae</taxon>
        <taxon>Paenibacillus</taxon>
    </lineage>
</organism>
<evidence type="ECO:0000313" key="2">
    <source>
        <dbReference type="Proteomes" id="UP000838686"/>
    </source>
</evidence>
<proteinExistence type="predicted"/>
<comment type="caution">
    <text evidence="1">The sequence shown here is derived from an EMBL/GenBank/DDBJ whole genome shotgun (WGS) entry which is preliminary data.</text>
</comment>
<gene>
    <name evidence="1" type="ORF">PAECIP111893_04086</name>
</gene>
<dbReference type="EMBL" id="CAKMMF010000026">
    <property type="protein sequence ID" value="CAH1216266.1"/>
    <property type="molecule type" value="Genomic_DNA"/>
</dbReference>
<sequence length="127" mass="14120">MDPLAECQHIESLIGQSAIVQFCIVVGCDQPYLSALITPDKAALAAVLRDNDPLTAYNLDTHKGLNHIEVRSYYCDLLEQVNKQCKGKMIVRFSLIELSAAKSRDALCEENKVVIESFYQEYVPGIG</sequence>
<dbReference type="Proteomes" id="UP000838686">
    <property type="component" value="Unassembled WGS sequence"/>
</dbReference>
<evidence type="ECO:0000313" key="1">
    <source>
        <dbReference type="EMBL" id="CAH1216266.1"/>
    </source>
</evidence>
<protein>
    <submittedName>
        <fullName evidence="1">Uncharacterized protein</fullName>
    </submittedName>
</protein>
<dbReference type="RefSeq" id="WP_236344416.1">
    <property type="nucleotide sequence ID" value="NZ_CAKMMF010000026.1"/>
</dbReference>
<keyword evidence="2" id="KW-1185">Reference proteome</keyword>
<accession>A0ABM9CJR8</accession>
<name>A0ABM9CJR8_9BACL</name>